<proteinExistence type="predicted"/>
<reference evidence="1 2" key="1">
    <citation type="submission" date="2016-04" db="EMBL/GenBank/DDBJ databases">
        <title>Complete genome seqeunce of Leptospira alstonii serovar Room22.</title>
        <authorList>
            <person name="Nally J.E."/>
            <person name="Bayles D.O."/>
            <person name="Hurley D."/>
            <person name="Fanning S."/>
            <person name="McMahon B.J."/>
            <person name="Arent Z."/>
        </authorList>
    </citation>
    <scope>NUCLEOTIDE SEQUENCE [LARGE SCALE GENOMIC DNA]</scope>
    <source>
        <strain evidence="1 2">GWTS #1</strain>
    </source>
</reference>
<evidence type="ECO:0000313" key="1">
    <source>
        <dbReference type="EMBL" id="AOP36581.1"/>
    </source>
</evidence>
<sequence length="72" mass="8433">MKDRLLERVRRILQGLRGKGEVFFVFTASRFALQGLRKVLKSELNLSDGVRNLEDKTQKNKIKFTVRVDKKL</sequence>
<dbReference type="EMBL" id="CP015218">
    <property type="protein sequence ID" value="AOP36581.1"/>
    <property type="molecule type" value="Genomic_DNA"/>
</dbReference>
<dbReference type="Proteomes" id="UP000094197">
    <property type="component" value="Chromosome 2"/>
</dbReference>
<gene>
    <name evidence="1" type="ORF">A0128_21515</name>
</gene>
<dbReference type="AlphaFoldDB" id="A0A1D7V437"/>
<accession>A0A1D7V437</accession>
<evidence type="ECO:0000313" key="2">
    <source>
        <dbReference type="Proteomes" id="UP000094197"/>
    </source>
</evidence>
<name>A0A1D7V437_9LEPT</name>
<protein>
    <submittedName>
        <fullName evidence="1">Uncharacterized protein</fullName>
    </submittedName>
</protein>
<dbReference type="KEGG" id="laj:A0128_21515"/>
<organism evidence="1 2">
    <name type="scientific">Leptospira tipperaryensis</name>
    <dbReference type="NCBI Taxonomy" id="2564040"/>
    <lineage>
        <taxon>Bacteria</taxon>
        <taxon>Pseudomonadati</taxon>
        <taxon>Spirochaetota</taxon>
        <taxon>Spirochaetia</taxon>
        <taxon>Leptospirales</taxon>
        <taxon>Leptospiraceae</taxon>
        <taxon>Leptospira</taxon>
    </lineage>
</organism>
<keyword evidence="2" id="KW-1185">Reference proteome</keyword>